<evidence type="ECO:0000313" key="2">
    <source>
        <dbReference type="Proteomes" id="UP000016932"/>
    </source>
</evidence>
<accession>N1Q7J4</accession>
<evidence type="ECO:0000313" key="1">
    <source>
        <dbReference type="EMBL" id="EME88665.1"/>
    </source>
</evidence>
<name>N1Q7J4_PSEFD</name>
<proteinExistence type="predicted"/>
<dbReference type="KEGG" id="pfj:MYCFIDRAFT_170256"/>
<protein>
    <submittedName>
        <fullName evidence="1">Uncharacterized protein</fullName>
    </submittedName>
</protein>
<dbReference type="Proteomes" id="UP000016932">
    <property type="component" value="Unassembled WGS sequence"/>
</dbReference>
<gene>
    <name evidence="1" type="ORF">MYCFIDRAFT_170256</name>
</gene>
<dbReference type="RefSeq" id="XP_007921609.1">
    <property type="nucleotide sequence ID" value="XM_007923418.1"/>
</dbReference>
<dbReference type="AlphaFoldDB" id="N1Q7J4"/>
<dbReference type="HOGENOM" id="CLU_1142985_0_0_1"/>
<dbReference type="GeneID" id="19332465"/>
<dbReference type="EMBL" id="KB446555">
    <property type="protein sequence ID" value="EME88665.1"/>
    <property type="molecule type" value="Genomic_DNA"/>
</dbReference>
<keyword evidence="2" id="KW-1185">Reference proteome</keyword>
<reference evidence="1 2" key="1">
    <citation type="journal article" date="2012" name="PLoS Pathog.">
        <title>Diverse lifestyles and strategies of plant pathogenesis encoded in the genomes of eighteen Dothideomycetes fungi.</title>
        <authorList>
            <person name="Ohm R.A."/>
            <person name="Feau N."/>
            <person name="Henrissat B."/>
            <person name="Schoch C.L."/>
            <person name="Horwitz B.A."/>
            <person name="Barry K.W."/>
            <person name="Condon B.J."/>
            <person name="Copeland A.C."/>
            <person name="Dhillon B."/>
            <person name="Glaser F."/>
            <person name="Hesse C.N."/>
            <person name="Kosti I."/>
            <person name="LaButti K."/>
            <person name="Lindquist E.A."/>
            <person name="Lucas S."/>
            <person name="Salamov A.A."/>
            <person name="Bradshaw R.E."/>
            <person name="Ciuffetti L."/>
            <person name="Hamelin R.C."/>
            <person name="Kema G.H.J."/>
            <person name="Lawrence C."/>
            <person name="Scott J.A."/>
            <person name="Spatafora J.W."/>
            <person name="Turgeon B.G."/>
            <person name="de Wit P.J.G.M."/>
            <person name="Zhong S."/>
            <person name="Goodwin S.B."/>
            <person name="Grigoriev I.V."/>
        </authorList>
    </citation>
    <scope>NUCLEOTIDE SEQUENCE [LARGE SCALE GENOMIC DNA]</scope>
    <source>
        <strain evidence="1 2">CIRAD86</strain>
    </source>
</reference>
<organism evidence="1 2">
    <name type="scientific">Pseudocercospora fijiensis (strain CIRAD86)</name>
    <name type="common">Black leaf streak disease fungus</name>
    <name type="synonym">Mycosphaerella fijiensis</name>
    <dbReference type="NCBI Taxonomy" id="383855"/>
    <lineage>
        <taxon>Eukaryota</taxon>
        <taxon>Fungi</taxon>
        <taxon>Dikarya</taxon>
        <taxon>Ascomycota</taxon>
        <taxon>Pezizomycotina</taxon>
        <taxon>Dothideomycetes</taxon>
        <taxon>Dothideomycetidae</taxon>
        <taxon>Mycosphaerellales</taxon>
        <taxon>Mycosphaerellaceae</taxon>
        <taxon>Pseudocercospora</taxon>
    </lineage>
</organism>
<sequence length="243" mass="27307">MVSTRAQRWAQGWPCGGMIHDNGVVIASKFRDCELECLSSACACAVPIIVFSFQDNVSFSASPVRMCRRTDQGSSSYSTVSLSLHNDFDHQRANFLASTTQYLGLLVPDMRCRCFHRLKHVDSYSMICAGPTARPRMPDLFAFAHVRVAVFATQFHPSLFPPLDDQGDDFRTLEYHRICDCCKTNESRRSRSTKYAQTDGSSQPSSMYMSSIIPVASQINSIITCRRYDCLPPFRRFALGLLA</sequence>
<dbReference type="VEuPathDB" id="FungiDB:MYCFIDRAFT_170256"/>